<accession>A0AAW3FB38</accession>
<dbReference type="InterPro" id="IPR015424">
    <property type="entry name" value="PyrdxlP-dep_Trfase"/>
</dbReference>
<evidence type="ECO:0000256" key="2">
    <source>
        <dbReference type="ARBA" id="ARBA00009077"/>
    </source>
</evidence>
<dbReference type="GO" id="GO:0047804">
    <property type="term" value="F:cysteine-S-conjugate beta-lyase activity"/>
    <property type="evidence" value="ECO:0007669"/>
    <property type="project" value="UniProtKB-EC"/>
</dbReference>
<dbReference type="CDD" id="cd00614">
    <property type="entry name" value="CGS_like"/>
    <property type="match status" value="1"/>
</dbReference>
<dbReference type="Gene3D" id="3.40.640.10">
    <property type="entry name" value="Type I PLP-dependent aspartate aminotransferase-like (Major domain)"/>
    <property type="match status" value="1"/>
</dbReference>
<comment type="caution">
    <text evidence="10">The sequence shown here is derived from an EMBL/GenBank/DDBJ whole genome shotgun (WGS) entry which is preliminary data.</text>
</comment>
<dbReference type="InterPro" id="IPR000277">
    <property type="entry name" value="Cys/Met-Metab_PyrdxlP-dep_enz"/>
</dbReference>
<dbReference type="AlphaFoldDB" id="A0AAW3FB38"/>
<dbReference type="EMBL" id="JPGG01000015">
    <property type="protein sequence ID" value="KGC17632.1"/>
    <property type="molecule type" value="Genomic_DNA"/>
</dbReference>
<dbReference type="GO" id="GO:0019450">
    <property type="term" value="P:L-cysteine catabolic process to pyruvate"/>
    <property type="evidence" value="ECO:0007669"/>
    <property type="project" value="TreeGrafter"/>
</dbReference>
<evidence type="ECO:0000256" key="7">
    <source>
        <dbReference type="ARBA" id="ARBA00047625"/>
    </source>
</evidence>
<comment type="catalytic activity">
    <reaction evidence="7">
        <text>an S-substituted L-cysteine + H2O = a thiol + pyruvate + NH4(+)</text>
        <dbReference type="Rhea" id="RHEA:18121"/>
        <dbReference type="ChEBI" id="CHEBI:15361"/>
        <dbReference type="ChEBI" id="CHEBI:15377"/>
        <dbReference type="ChEBI" id="CHEBI:28938"/>
        <dbReference type="ChEBI" id="CHEBI:29256"/>
        <dbReference type="ChEBI" id="CHEBI:58717"/>
        <dbReference type="EC" id="4.4.1.13"/>
    </reaction>
</comment>
<dbReference type="EC" id="4.4.1.8" evidence="10"/>
<evidence type="ECO:0000256" key="9">
    <source>
        <dbReference type="RuleBase" id="RU362118"/>
    </source>
</evidence>
<dbReference type="Proteomes" id="UP000029590">
    <property type="component" value="Unassembled WGS sequence"/>
</dbReference>
<dbReference type="InterPro" id="IPR006233">
    <property type="entry name" value="Cys_b_lyase_bac"/>
</dbReference>
<comment type="pathway">
    <text evidence="5">Amino-acid biosynthesis; L-methionine biosynthesis via de novo pathway; L-homocysteine from L-cystathionine: step 1/1.</text>
</comment>
<dbReference type="GO" id="GO:0030170">
    <property type="term" value="F:pyridoxal phosphate binding"/>
    <property type="evidence" value="ECO:0007669"/>
    <property type="project" value="InterPro"/>
</dbReference>
<evidence type="ECO:0000256" key="6">
    <source>
        <dbReference type="ARBA" id="ARBA00047517"/>
    </source>
</evidence>
<comment type="similarity">
    <text evidence="2 9">Belongs to the trans-sulfuration enzymes family.</text>
</comment>
<protein>
    <submittedName>
        <fullName evidence="10">Cystathionine beta-lyase</fullName>
        <ecNumber evidence="10">4.4.1.8</ecNumber>
    </submittedName>
</protein>
<evidence type="ECO:0000256" key="5">
    <source>
        <dbReference type="ARBA" id="ARBA00046315"/>
    </source>
</evidence>
<organism evidence="10 11">
    <name type="scientific">Burkholderia gladioli</name>
    <name type="common">Pseudomonas marginata</name>
    <name type="synonym">Phytomonas marginata</name>
    <dbReference type="NCBI Taxonomy" id="28095"/>
    <lineage>
        <taxon>Bacteria</taxon>
        <taxon>Pseudomonadati</taxon>
        <taxon>Pseudomonadota</taxon>
        <taxon>Betaproteobacteria</taxon>
        <taxon>Burkholderiales</taxon>
        <taxon>Burkholderiaceae</taxon>
        <taxon>Burkholderia</taxon>
    </lineage>
</organism>
<name>A0AAW3FB38_BURGA</name>
<keyword evidence="3 8" id="KW-0663">Pyridoxal phosphate</keyword>
<dbReference type="InterPro" id="IPR015422">
    <property type="entry name" value="PyrdxlP-dep_Trfase_small"/>
</dbReference>
<evidence type="ECO:0000313" key="10">
    <source>
        <dbReference type="EMBL" id="KGC17632.1"/>
    </source>
</evidence>
<sequence length="391" mass="42657">MSETRLAMQMDTTIAHAGSDPASHHGFVNPPIYRGSTVVFPDVETMSRGGQRYQYGRWGNPTTSALTQAITALEDAAGTVLCPSGLSACTTAILTAVGTGDHLLMPDNVYGPARQFCDTVGARMGLETTYYDPLIGADIESLIRPNTAAIYTESPGSHTFEIQDVRAIADVAHRHDALVIMDNTWATPLYFQPIAAGVDLSVMAATKYVVGHSDALVGTVAASPLAWERLRAFHLQMGLYVSPDDVALTLRGLRTMSVRLARHQESALKVARWLESREEVSRVIYPALPSHANHDLWVRDFAGASGLFSFVTRPAPQASVSSMLNELSFFAIGYSWGGFESLAMQVDPRKMRSATTWTDEGHLIRLHIGLENPDDLIDDLKRGLERFDAHA</sequence>
<dbReference type="NCBIfam" id="TIGR01324">
    <property type="entry name" value="cysta_beta_ly_B"/>
    <property type="match status" value="1"/>
</dbReference>
<dbReference type="Pfam" id="PF01053">
    <property type="entry name" value="Cys_Met_Meta_PP"/>
    <property type="match status" value="1"/>
</dbReference>
<keyword evidence="4 10" id="KW-0456">Lyase</keyword>
<evidence type="ECO:0000256" key="1">
    <source>
        <dbReference type="ARBA" id="ARBA00001933"/>
    </source>
</evidence>
<dbReference type="InterPro" id="IPR054542">
    <property type="entry name" value="Cys_met_metab_PP"/>
</dbReference>
<feature type="modified residue" description="N6-(pyridoxal phosphate)lysine" evidence="8">
    <location>
        <position position="207"/>
    </location>
</feature>
<dbReference type="PROSITE" id="PS00868">
    <property type="entry name" value="CYS_MET_METAB_PP"/>
    <property type="match status" value="1"/>
</dbReference>
<dbReference type="FunFam" id="3.40.640.10:FF:000046">
    <property type="entry name" value="Cystathionine gamma-lyase"/>
    <property type="match status" value="1"/>
</dbReference>
<dbReference type="PANTHER" id="PTHR43500:SF1">
    <property type="entry name" value="CYSTATHIONINE BETA-LYASE-RELATED"/>
    <property type="match status" value="1"/>
</dbReference>
<reference evidence="10 11" key="1">
    <citation type="submission" date="2014-04" db="EMBL/GenBank/DDBJ databases">
        <authorList>
            <person name="Bishop-Lilly K.A."/>
            <person name="Broomall S.M."/>
            <person name="Chain P.S."/>
            <person name="Chertkov O."/>
            <person name="Coyne S.R."/>
            <person name="Daligault H.E."/>
            <person name="Davenport K.W."/>
            <person name="Erkkila T."/>
            <person name="Frey K.G."/>
            <person name="Gibbons H.S."/>
            <person name="Gu W."/>
            <person name="Jaissle J."/>
            <person name="Johnson S.L."/>
            <person name="Koroleva G.I."/>
            <person name="Ladner J.T."/>
            <person name="Lo C.-C."/>
            <person name="Minogue T.D."/>
            <person name="Munk C."/>
            <person name="Palacios G.F."/>
            <person name="Redden C.L."/>
            <person name="Rosenzweig C.N."/>
            <person name="Scholz M.B."/>
            <person name="Teshima H."/>
            <person name="Xu Y."/>
        </authorList>
    </citation>
    <scope>NUCLEOTIDE SEQUENCE [LARGE SCALE GENOMIC DNA]</scope>
    <source>
        <strain evidence="11">gladioli</strain>
    </source>
</reference>
<evidence type="ECO:0000313" key="11">
    <source>
        <dbReference type="Proteomes" id="UP000029590"/>
    </source>
</evidence>
<dbReference type="PANTHER" id="PTHR43500">
    <property type="entry name" value="CYSTATHIONINE BETA-LYASE-RELATED"/>
    <property type="match status" value="1"/>
</dbReference>
<evidence type="ECO:0000256" key="8">
    <source>
        <dbReference type="PIRSR" id="PIRSR001434-2"/>
    </source>
</evidence>
<dbReference type="InterPro" id="IPR015421">
    <property type="entry name" value="PyrdxlP-dep_Trfase_major"/>
</dbReference>
<dbReference type="PIRSF" id="PIRSF001434">
    <property type="entry name" value="CGS"/>
    <property type="match status" value="1"/>
</dbReference>
<gene>
    <name evidence="10" type="primary">metC</name>
    <name evidence="10" type="ORF">DM48_3350</name>
</gene>
<comment type="cofactor">
    <cofactor evidence="1 9">
        <name>pyridoxal 5'-phosphate</name>
        <dbReference type="ChEBI" id="CHEBI:597326"/>
    </cofactor>
</comment>
<dbReference type="GO" id="GO:0019346">
    <property type="term" value="P:transsulfuration"/>
    <property type="evidence" value="ECO:0007669"/>
    <property type="project" value="InterPro"/>
</dbReference>
<evidence type="ECO:0000256" key="3">
    <source>
        <dbReference type="ARBA" id="ARBA00022898"/>
    </source>
</evidence>
<dbReference type="KEGG" id="bgo:BM43_7515"/>
<evidence type="ECO:0000256" key="4">
    <source>
        <dbReference type="ARBA" id="ARBA00023239"/>
    </source>
</evidence>
<dbReference type="SUPFAM" id="SSF53383">
    <property type="entry name" value="PLP-dependent transferases"/>
    <property type="match status" value="1"/>
</dbReference>
<comment type="catalytic activity">
    <reaction evidence="6">
        <text>L,L-cystathionine + H2O = L-homocysteine + pyruvate + NH4(+)</text>
        <dbReference type="Rhea" id="RHEA:13965"/>
        <dbReference type="ChEBI" id="CHEBI:15361"/>
        <dbReference type="ChEBI" id="CHEBI:15377"/>
        <dbReference type="ChEBI" id="CHEBI:28938"/>
        <dbReference type="ChEBI" id="CHEBI:58161"/>
        <dbReference type="ChEBI" id="CHEBI:58199"/>
    </reaction>
</comment>
<proteinExistence type="inferred from homology"/>
<dbReference type="Gene3D" id="3.90.1150.10">
    <property type="entry name" value="Aspartate Aminotransferase, domain 1"/>
    <property type="match status" value="1"/>
</dbReference>
<dbReference type="RefSeq" id="WP_036047869.1">
    <property type="nucleotide sequence ID" value="NZ_CADEVY010000012.1"/>
</dbReference>